<evidence type="ECO:0000313" key="2">
    <source>
        <dbReference type="EMBL" id="KAJ7308989.1"/>
    </source>
</evidence>
<feature type="compositionally biased region" description="Low complexity" evidence="1">
    <location>
        <begin position="26"/>
        <end position="38"/>
    </location>
</feature>
<dbReference type="Proteomes" id="UP001142489">
    <property type="component" value="Unassembled WGS sequence"/>
</dbReference>
<comment type="caution">
    <text evidence="2">The sequence shown here is derived from an EMBL/GenBank/DDBJ whole genome shotgun (WGS) entry which is preliminary data.</text>
</comment>
<protein>
    <submittedName>
        <fullName evidence="2">Uncharacterized protein</fullName>
    </submittedName>
</protein>
<accession>A0A9Q0XDM1</accession>
<keyword evidence="3" id="KW-1185">Reference proteome</keyword>
<dbReference type="EMBL" id="JAPFRF010000017">
    <property type="protein sequence ID" value="KAJ7308989.1"/>
    <property type="molecule type" value="Genomic_DNA"/>
</dbReference>
<dbReference type="AlphaFoldDB" id="A0A9Q0XDM1"/>
<organism evidence="2 3">
    <name type="scientific">Phrynocephalus forsythii</name>
    <dbReference type="NCBI Taxonomy" id="171643"/>
    <lineage>
        <taxon>Eukaryota</taxon>
        <taxon>Metazoa</taxon>
        <taxon>Chordata</taxon>
        <taxon>Craniata</taxon>
        <taxon>Vertebrata</taxon>
        <taxon>Euteleostomi</taxon>
        <taxon>Lepidosauria</taxon>
        <taxon>Squamata</taxon>
        <taxon>Bifurcata</taxon>
        <taxon>Unidentata</taxon>
        <taxon>Episquamata</taxon>
        <taxon>Toxicofera</taxon>
        <taxon>Iguania</taxon>
        <taxon>Acrodonta</taxon>
        <taxon>Agamidae</taxon>
        <taxon>Agaminae</taxon>
        <taxon>Phrynocephalus</taxon>
    </lineage>
</organism>
<gene>
    <name evidence="2" type="ORF">JRQ81_008272</name>
</gene>
<evidence type="ECO:0000313" key="3">
    <source>
        <dbReference type="Proteomes" id="UP001142489"/>
    </source>
</evidence>
<evidence type="ECO:0000256" key="1">
    <source>
        <dbReference type="SAM" id="MobiDB-lite"/>
    </source>
</evidence>
<proteinExistence type="predicted"/>
<feature type="compositionally biased region" description="Gly residues" evidence="1">
    <location>
        <begin position="62"/>
        <end position="71"/>
    </location>
</feature>
<feature type="region of interest" description="Disordered" evidence="1">
    <location>
        <begin position="1"/>
        <end position="78"/>
    </location>
</feature>
<name>A0A9Q0XDM1_9SAUR</name>
<reference evidence="2" key="1">
    <citation type="journal article" date="2023" name="DNA Res.">
        <title>Chromosome-level genome assembly of Phrynocephalus forsythii using third-generation DNA sequencing and Hi-C analysis.</title>
        <authorList>
            <person name="Qi Y."/>
            <person name="Zhao W."/>
            <person name="Zhao Y."/>
            <person name="Niu C."/>
            <person name="Cao S."/>
            <person name="Zhang Y."/>
        </authorList>
    </citation>
    <scope>NUCLEOTIDE SEQUENCE</scope>
    <source>
        <tissue evidence="2">Muscle</tissue>
    </source>
</reference>
<sequence>MKRPRSRSRASVAAAAAEKEQEPEEAAGGSAPPGGSDSDAPREVADGDERVERLRERAGRAGPRGPGSGGKGRSRRERELRTNWRQFFLSRFCTGGAAELGLKLVFSGGLEAEMEGLGVRG</sequence>
<feature type="compositionally biased region" description="Basic and acidic residues" evidence="1">
    <location>
        <begin position="39"/>
        <end position="59"/>
    </location>
</feature>